<gene>
    <name evidence="1" type="ORF">PMAYCL1PPCAC_02291</name>
</gene>
<protein>
    <submittedName>
        <fullName evidence="1">Uncharacterized protein</fullName>
    </submittedName>
</protein>
<dbReference type="EMBL" id="BTRK01000001">
    <property type="protein sequence ID" value="GMR32096.1"/>
    <property type="molecule type" value="Genomic_DNA"/>
</dbReference>
<keyword evidence="2" id="KW-1185">Reference proteome</keyword>
<sequence>QYLPARNRVETSAVVLHCEQSVEDSFEHRFECGSLDDFLVEVFIVTSITMKHFNENKEMADLSADSLLRLMRLWPRKYQVLDEGKIMARWKKCFTCFG</sequence>
<dbReference type="Proteomes" id="UP001328107">
    <property type="component" value="Unassembled WGS sequence"/>
</dbReference>
<feature type="non-terminal residue" evidence="1">
    <location>
        <position position="1"/>
    </location>
</feature>
<feature type="non-terminal residue" evidence="1">
    <location>
        <position position="98"/>
    </location>
</feature>
<comment type="caution">
    <text evidence="1">The sequence shown here is derived from an EMBL/GenBank/DDBJ whole genome shotgun (WGS) entry which is preliminary data.</text>
</comment>
<organism evidence="1 2">
    <name type="scientific">Pristionchus mayeri</name>
    <dbReference type="NCBI Taxonomy" id="1317129"/>
    <lineage>
        <taxon>Eukaryota</taxon>
        <taxon>Metazoa</taxon>
        <taxon>Ecdysozoa</taxon>
        <taxon>Nematoda</taxon>
        <taxon>Chromadorea</taxon>
        <taxon>Rhabditida</taxon>
        <taxon>Rhabditina</taxon>
        <taxon>Diplogasteromorpha</taxon>
        <taxon>Diplogasteroidea</taxon>
        <taxon>Neodiplogasteridae</taxon>
        <taxon>Pristionchus</taxon>
    </lineage>
</organism>
<dbReference type="AlphaFoldDB" id="A0AAN4Z3V0"/>
<name>A0AAN4Z3V0_9BILA</name>
<reference evidence="2" key="1">
    <citation type="submission" date="2022-10" db="EMBL/GenBank/DDBJ databases">
        <title>Genome assembly of Pristionchus species.</title>
        <authorList>
            <person name="Yoshida K."/>
            <person name="Sommer R.J."/>
        </authorList>
    </citation>
    <scope>NUCLEOTIDE SEQUENCE [LARGE SCALE GENOMIC DNA]</scope>
    <source>
        <strain evidence="2">RS5460</strain>
    </source>
</reference>
<evidence type="ECO:0000313" key="2">
    <source>
        <dbReference type="Proteomes" id="UP001328107"/>
    </source>
</evidence>
<evidence type="ECO:0000313" key="1">
    <source>
        <dbReference type="EMBL" id="GMR32096.1"/>
    </source>
</evidence>
<accession>A0AAN4Z3V0</accession>
<proteinExistence type="predicted"/>